<reference evidence="4" key="1">
    <citation type="submission" date="2011-08" db="EMBL/GenBank/DDBJ databases">
        <title>The draft genome of Latimeria chalumnae.</title>
        <authorList>
            <person name="Di Palma F."/>
            <person name="Alfoldi J."/>
            <person name="Johnson J."/>
            <person name="Berlin A."/>
            <person name="Gnerre S."/>
            <person name="Jaffe D."/>
            <person name="MacCallum I."/>
            <person name="Young S."/>
            <person name="Walker B.J."/>
            <person name="Lander E."/>
            <person name="Lindblad-Toh K."/>
        </authorList>
    </citation>
    <scope>NUCLEOTIDE SEQUENCE [LARGE SCALE GENOMIC DNA]</scope>
    <source>
        <strain evidence="4">Wild caught</strain>
    </source>
</reference>
<dbReference type="STRING" id="7897.ENSLACP00000018965"/>
<dbReference type="OMA" id="CHELFTP"/>
<dbReference type="Gene3D" id="1.10.238.10">
    <property type="entry name" value="EF-hand"/>
    <property type="match status" value="1"/>
</dbReference>
<sequence>PRPAPYCFSFREELSMLETAMFAICKVFHKYCNVEGNTCKLKKPELKELINNELPQFARQMQDSWTLDQLFTNVDEDGDLQISFQEFITLFSMVIVTCYKAYVHD</sequence>
<dbReference type="GO" id="GO:0043123">
    <property type="term" value="P:positive regulation of canonical NF-kappaB signal transduction"/>
    <property type="evidence" value="ECO:0007669"/>
    <property type="project" value="TreeGrafter"/>
</dbReference>
<dbReference type="InterPro" id="IPR011992">
    <property type="entry name" value="EF-hand-dom_pair"/>
</dbReference>
<dbReference type="GO" id="GO:0008284">
    <property type="term" value="P:positive regulation of cell population proliferation"/>
    <property type="evidence" value="ECO:0007669"/>
    <property type="project" value="TreeGrafter"/>
</dbReference>
<dbReference type="GO" id="GO:0050786">
    <property type="term" value="F:RAGE receptor binding"/>
    <property type="evidence" value="ECO:0007669"/>
    <property type="project" value="TreeGrafter"/>
</dbReference>
<dbReference type="AlphaFoldDB" id="H3BAP4"/>
<keyword evidence="4" id="KW-1185">Reference proteome</keyword>
<dbReference type="InParanoid" id="H3BAP4"/>
<name>H3BAP4_LATCH</name>
<evidence type="ECO:0000256" key="1">
    <source>
        <dbReference type="ARBA" id="ARBA00007323"/>
    </source>
</evidence>
<dbReference type="GO" id="GO:0046914">
    <property type="term" value="F:transition metal ion binding"/>
    <property type="evidence" value="ECO:0007669"/>
    <property type="project" value="InterPro"/>
</dbReference>
<dbReference type="HOGENOM" id="CLU_138624_2_1_1"/>
<dbReference type="PANTHER" id="PTHR11639">
    <property type="entry name" value="S100 CALCIUM-BINDING PROTEIN"/>
    <property type="match status" value="1"/>
</dbReference>
<dbReference type="GO" id="GO:0005509">
    <property type="term" value="F:calcium ion binding"/>
    <property type="evidence" value="ECO:0007669"/>
    <property type="project" value="InterPro"/>
</dbReference>
<evidence type="ECO:0000313" key="4">
    <source>
        <dbReference type="Proteomes" id="UP000008672"/>
    </source>
</evidence>
<dbReference type="PROSITE" id="PS50222">
    <property type="entry name" value="EF_HAND_2"/>
    <property type="match status" value="1"/>
</dbReference>
<dbReference type="PANTHER" id="PTHR11639:SF134">
    <property type="entry name" value="PROTEIN S100-A1-RELATED"/>
    <property type="match status" value="1"/>
</dbReference>
<proteinExistence type="inferred from homology"/>
<reference evidence="3" key="2">
    <citation type="submission" date="2025-08" db="UniProtKB">
        <authorList>
            <consortium name="Ensembl"/>
        </authorList>
    </citation>
    <scope>IDENTIFICATION</scope>
</reference>
<dbReference type="CDD" id="cd00213">
    <property type="entry name" value="S-100"/>
    <property type="match status" value="1"/>
</dbReference>
<dbReference type="Ensembl" id="ENSLACT00000019098.1">
    <property type="protein sequence ID" value="ENSLACP00000018965.1"/>
    <property type="gene ID" value="ENSLACG00000016685.1"/>
</dbReference>
<dbReference type="InterPro" id="IPR002048">
    <property type="entry name" value="EF_hand_dom"/>
</dbReference>
<dbReference type="Proteomes" id="UP000008672">
    <property type="component" value="Unassembled WGS sequence"/>
</dbReference>
<organism evidence="3 4">
    <name type="scientific">Latimeria chalumnae</name>
    <name type="common">Coelacanth</name>
    <dbReference type="NCBI Taxonomy" id="7897"/>
    <lineage>
        <taxon>Eukaryota</taxon>
        <taxon>Metazoa</taxon>
        <taxon>Chordata</taxon>
        <taxon>Craniata</taxon>
        <taxon>Vertebrata</taxon>
        <taxon>Euteleostomi</taxon>
        <taxon>Coelacanthiformes</taxon>
        <taxon>Coelacanthidae</taxon>
        <taxon>Latimeria</taxon>
    </lineage>
</organism>
<reference evidence="3" key="3">
    <citation type="submission" date="2025-09" db="UniProtKB">
        <authorList>
            <consortium name="Ensembl"/>
        </authorList>
    </citation>
    <scope>IDENTIFICATION</scope>
</reference>
<accession>H3BAP4</accession>
<evidence type="ECO:0000259" key="2">
    <source>
        <dbReference type="PROSITE" id="PS50222"/>
    </source>
</evidence>
<dbReference type="GO" id="GO:0005615">
    <property type="term" value="C:extracellular space"/>
    <property type="evidence" value="ECO:0007669"/>
    <property type="project" value="TreeGrafter"/>
</dbReference>
<evidence type="ECO:0000313" key="3">
    <source>
        <dbReference type="Ensembl" id="ENSLACP00000018965.1"/>
    </source>
</evidence>
<dbReference type="Pfam" id="PF01023">
    <property type="entry name" value="S_100"/>
    <property type="match status" value="1"/>
</dbReference>
<dbReference type="eggNOG" id="ENOG502S4VZ">
    <property type="taxonomic scope" value="Eukaryota"/>
</dbReference>
<dbReference type="SUPFAM" id="SSF47473">
    <property type="entry name" value="EF-hand"/>
    <property type="match status" value="1"/>
</dbReference>
<dbReference type="GO" id="GO:0005737">
    <property type="term" value="C:cytoplasm"/>
    <property type="evidence" value="ECO:0007669"/>
    <property type="project" value="TreeGrafter"/>
</dbReference>
<dbReference type="GO" id="GO:0044548">
    <property type="term" value="F:S100 protein binding"/>
    <property type="evidence" value="ECO:0007669"/>
    <property type="project" value="TreeGrafter"/>
</dbReference>
<feature type="domain" description="EF-hand" evidence="2">
    <location>
        <begin position="67"/>
        <end position="97"/>
    </location>
</feature>
<protein>
    <recommendedName>
        <fullName evidence="2">EF-hand domain-containing protein</fullName>
    </recommendedName>
</protein>
<dbReference type="GO" id="GO:0005634">
    <property type="term" value="C:nucleus"/>
    <property type="evidence" value="ECO:0007669"/>
    <property type="project" value="TreeGrafter"/>
</dbReference>
<dbReference type="SMART" id="SM00054">
    <property type="entry name" value="EFh"/>
    <property type="match status" value="1"/>
</dbReference>
<dbReference type="EMBL" id="AFYH01034157">
    <property type="status" value="NOT_ANNOTATED_CDS"/>
    <property type="molecule type" value="Genomic_DNA"/>
</dbReference>
<dbReference type="GeneTree" id="ENSGT00940000161997"/>
<dbReference type="SMART" id="SM01394">
    <property type="entry name" value="S_100"/>
    <property type="match status" value="1"/>
</dbReference>
<dbReference type="GO" id="GO:0048306">
    <property type="term" value="F:calcium-dependent protein binding"/>
    <property type="evidence" value="ECO:0007669"/>
    <property type="project" value="TreeGrafter"/>
</dbReference>
<comment type="similarity">
    <text evidence="1">Belongs to the S-100 family.</text>
</comment>
<dbReference type="InterPro" id="IPR013787">
    <property type="entry name" value="S100_Ca-bd_sub"/>
</dbReference>
<dbReference type="InterPro" id="IPR034325">
    <property type="entry name" value="S-100_dom"/>
</dbReference>